<evidence type="ECO:0000313" key="5">
    <source>
        <dbReference type="EMBL" id="HGS21209.1"/>
    </source>
</evidence>
<dbReference type="AlphaFoldDB" id="A0A7C4PL12"/>
<feature type="chain" id="PRO_5027619551" evidence="2">
    <location>
        <begin position="27"/>
        <end position="292"/>
    </location>
</feature>
<dbReference type="Gene3D" id="3.40.190.10">
    <property type="entry name" value="Periplasmic binding protein-like II"/>
    <property type="match status" value="2"/>
</dbReference>
<dbReference type="CDD" id="cd13530">
    <property type="entry name" value="PBP2_peptides_like"/>
    <property type="match status" value="1"/>
</dbReference>
<protein>
    <submittedName>
        <fullName evidence="5">Amino acid ABC transporter substrate-binding protein</fullName>
    </submittedName>
</protein>
<dbReference type="SUPFAM" id="SSF53850">
    <property type="entry name" value="Periplasmic binding protein-like II"/>
    <property type="match status" value="1"/>
</dbReference>
<organism evidence="5">
    <name type="scientific">Anaerolinea thermolimosa</name>
    <dbReference type="NCBI Taxonomy" id="229919"/>
    <lineage>
        <taxon>Bacteria</taxon>
        <taxon>Bacillati</taxon>
        <taxon>Chloroflexota</taxon>
        <taxon>Anaerolineae</taxon>
        <taxon>Anaerolineales</taxon>
        <taxon>Anaerolineaceae</taxon>
        <taxon>Anaerolinea</taxon>
    </lineage>
</organism>
<name>A0A7C4PL12_9CHLR</name>
<feature type="signal peptide" evidence="2">
    <location>
        <begin position="1"/>
        <end position="26"/>
    </location>
</feature>
<dbReference type="SMART" id="SM00079">
    <property type="entry name" value="PBPe"/>
    <property type="match status" value="1"/>
</dbReference>
<dbReference type="Pfam" id="PF00497">
    <property type="entry name" value="SBP_bac_3"/>
    <property type="match status" value="1"/>
</dbReference>
<dbReference type="SMART" id="SM00062">
    <property type="entry name" value="PBPb"/>
    <property type="match status" value="1"/>
</dbReference>
<dbReference type="InterPro" id="IPR001320">
    <property type="entry name" value="Iontro_rcpt_C"/>
</dbReference>
<comment type="caution">
    <text evidence="5">The sequence shown here is derived from an EMBL/GenBank/DDBJ whole genome shotgun (WGS) entry which is preliminary data.</text>
</comment>
<accession>A0A7C4PL12</accession>
<dbReference type="PROSITE" id="PS51257">
    <property type="entry name" value="PROKAR_LIPOPROTEIN"/>
    <property type="match status" value="1"/>
</dbReference>
<evidence type="ECO:0000259" key="3">
    <source>
        <dbReference type="SMART" id="SM00062"/>
    </source>
</evidence>
<evidence type="ECO:0000259" key="4">
    <source>
        <dbReference type="SMART" id="SM00079"/>
    </source>
</evidence>
<evidence type="ECO:0000256" key="2">
    <source>
        <dbReference type="SAM" id="SignalP"/>
    </source>
</evidence>
<feature type="domain" description="Solute-binding protein family 3/N-terminal" evidence="3">
    <location>
        <begin position="60"/>
        <end position="283"/>
    </location>
</feature>
<keyword evidence="1 2" id="KW-0732">Signal</keyword>
<reference evidence="5" key="1">
    <citation type="journal article" date="2020" name="mSystems">
        <title>Genome- and Community-Level Interaction Insights into Carbon Utilization and Element Cycling Functions of Hydrothermarchaeota in Hydrothermal Sediment.</title>
        <authorList>
            <person name="Zhou Z."/>
            <person name="Liu Y."/>
            <person name="Xu W."/>
            <person name="Pan J."/>
            <person name="Luo Z.H."/>
            <person name="Li M."/>
        </authorList>
    </citation>
    <scope>NUCLEOTIDE SEQUENCE [LARGE SCALE GENOMIC DNA]</scope>
    <source>
        <strain evidence="5">SpSt-573</strain>
    </source>
</reference>
<dbReference type="GO" id="GO:0015276">
    <property type="term" value="F:ligand-gated monoatomic ion channel activity"/>
    <property type="evidence" value="ECO:0007669"/>
    <property type="project" value="InterPro"/>
</dbReference>
<feature type="domain" description="Ionotropic glutamate receptor C-terminal" evidence="4">
    <location>
        <begin position="75"/>
        <end position="282"/>
    </location>
</feature>
<proteinExistence type="predicted"/>
<dbReference type="EMBL" id="DSYK01000258">
    <property type="protein sequence ID" value="HGS21209.1"/>
    <property type="molecule type" value="Genomic_DNA"/>
</dbReference>
<dbReference type="PANTHER" id="PTHR35936:SF19">
    <property type="entry name" value="AMINO-ACID-BINDING PROTEIN YXEM-RELATED"/>
    <property type="match status" value="1"/>
</dbReference>
<sequence length="292" mass="31650">MKRVMAWVSLIAVAVLVLTACTPASTSGGANLSQGTVEATQSTQCLGTAEAAIVDLNCRKITVAVENAYLPFNYILVATGEPGGWDYAALKEICTRLHCEPVFVEVAWDGMIQAVADKQYDMAADGITITEDRKKMVDFSDGYIRVDQRLLVRKGETRFDSIDAFAANEKLTLGTQVNTTNYETAKKFLPENRIKAFEQFPFAVQALLSGDVDAVLIDETAGQGYRGENAENLELIGPSISSDELGFVFPKGSDLVAPFNQALAAMKADGTLEKLNAYYFGPDFKIGEGDIK</sequence>
<dbReference type="InterPro" id="IPR001638">
    <property type="entry name" value="Solute-binding_3/MltF_N"/>
</dbReference>
<evidence type="ECO:0000256" key="1">
    <source>
        <dbReference type="ARBA" id="ARBA00022729"/>
    </source>
</evidence>
<dbReference type="PANTHER" id="PTHR35936">
    <property type="entry name" value="MEMBRANE-BOUND LYTIC MUREIN TRANSGLYCOSYLASE F"/>
    <property type="match status" value="1"/>
</dbReference>
<gene>
    <name evidence="5" type="ORF">ENT37_04995</name>
</gene>
<dbReference type="GO" id="GO:0016020">
    <property type="term" value="C:membrane"/>
    <property type="evidence" value="ECO:0007669"/>
    <property type="project" value="InterPro"/>
</dbReference>